<dbReference type="GO" id="GO:0046872">
    <property type="term" value="F:metal ion binding"/>
    <property type="evidence" value="ECO:0007669"/>
    <property type="project" value="UniProtKB-KW"/>
</dbReference>
<reference evidence="5" key="1">
    <citation type="journal article" date="2014" name="Int. J. Syst. Evol. Microbiol.">
        <title>Complete genome sequence of Corynebacterium casei LMG S-19264T (=DSM 44701T), isolated from a smear-ripened cheese.</title>
        <authorList>
            <consortium name="US DOE Joint Genome Institute (JGI-PGF)"/>
            <person name="Walter F."/>
            <person name="Albersmeier A."/>
            <person name="Kalinowski J."/>
            <person name="Ruckert C."/>
        </authorList>
    </citation>
    <scope>NUCLEOTIDE SEQUENCE</scope>
    <source>
        <strain evidence="5">JCM 3090</strain>
    </source>
</reference>
<feature type="compositionally biased region" description="Low complexity" evidence="2">
    <location>
        <begin position="287"/>
        <end position="315"/>
    </location>
</feature>
<sequence>MTNGTARASATVRKVIAGILGAAGLFIMSVGIGVPSWSVVAVGAALVLVAIGLVTIQAVRGGERGWMSASAHVIAAPPAPANQQYGRAELDLVVTGPGLPTVAVKIREPKVPVDRWPVPGTALPVLVAVDDRRNVRVQWDDAPRAGAAGAGATFGAGPARAGAAGYDAGAAPDPGAGRGAAGAARAPGTGGVSGAAGASGAAGGVAAGAASAAAPVAGNGEPAAGPVPRVRPAATDYDLPTAATAYHQPAGTGGYDSPTAGRPVAGRPPAPAARRGPGDGRPPGDPDGPAAPGAPAGNTAATAADDGAASAAAGPRPTPAPRPRTGSGPAAIAAAVPAAAAIAATPAPRRPDTDRPEPPAGRPGPITAGSASASGGAPTPAADDAPAGGAAVAATGAATPPAGRGTVDDRAAADTPDHAATGGPGTTDTANAADQADPDDFGGRREVPPVRAVAVPVARRPESTPVPRPRVSTAGPVAGTAEVATSYSAARPAAAGPVHGVGATLVVRDLDRAVDFYCRVLDFAMIDRGGDTAIVAAGDTRLILRAGADGDVPRHHVHLNLEVGDIDASHEALRAAGVRFTAPPRPISTGRRLQLWAATFRDPDGHGLALTQWRVAPSAEDGAPDPQDVPPHEAEQDAQRPQRPVQ</sequence>
<dbReference type="InterPro" id="IPR051785">
    <property type="entry name" value="MMCE/EMCE_epimerase"/>
</dbReference>
<dbReference type="RefSeq" id="WP_189167912.1">
    <property type="nucleotide sequence ID" value="NZ_BMQB01000001.1"/>
</dbReference>
<name>A0A8J3B5W5_9ACTN</name>
<dbReference type="AlphaFoldDB" id="A0A8J3B5W5"/>
<keyword evidence="1" id="KW-0479">Metal-binding</keyword>
<evidence type="ECO:0000256" key="2">
    <source>
        <dbReference type="SAM" id="MobiDB-lite"/>
    </source>
</evidence>
<dbReference type="InterPro" id="IPR029068">
    <property type="entry name" value="Glyas_Bleomycin-R_OHBP_Dase"/>
</dbReference>
<dbReference type="GO" id="GO:0004493">
    <property type="term" value="F:methylmalonyl-CoA epimerase activity"/>
    <property type="evidence" value="ECO:0007669"/>
    <property type="project" value="TreeGrafter"/>
</dbReference>
<dbReference type="GO" id="GO:0046491">
    <property type="term" value="P:L-methylmalonyl-CoA metabolic process"/>
    <property type="evidence" value="ECO:0007669"/>
    <property type="project" value="TreeGrafter"/>
</dbReference>
<feature type="domain" description="VOC" evidence="4">
    <location>
        <begin position="497"/>
        <end position="613"/>
    </location>
</feature>
<dbReference type="SUPFAM" id="SSF54593">
    <property type="entry name" value="Glyoxalase/Bleomycin resistance protein/Dihydroxybiphenyl dioxygenase"/>
    <property type="match status" value="1"/>
</dbReference>
<feature type="compositionally biased region" description="Low complexity" evidence="2">
    <location>
        <begin position="418"/>
        <end position="435"/>
    </location>
</feature>
<feature type="region of interest" description="Disordered" evidence="2">
    <location>
        <begin position="616"/>
        <end position="646"/>
    </location>
</feature>
<feature type="transmembrane region" description="Helical" evidence="3">
    <location>
        <begin position="38"/>
        <end position="59"/>
    </location>
</feature>
<dbReference type="Gene3D" id="3.10.180.10">
    <property type="entry name" value="2,3-Dihydroxybiphenyl 1,2-Dioxygenase, domain 1"/>
    <property type="match status" value="1"/>
</dbReference>
<feature type="compositionally biased region" description="Basic and acidic residues" evidence="2">
    <location>
        <begin position="406"/>
        <end position="417"/>
    </location>
</feature>
<dbReference type="CDD" id="cd06587">
    <property type="entry name" value="VOC"/>
    <property type="match status" value="1"/>
</dbReference>
<organism evidence="5 6">
    <name type="scientific">Pilimelia anulata</name>
    <dbReference type="NCBI Taxonomy" id="53371"/>
    <lineage>
        <taxon>Bacteria</taxon>
        <taxon>Bacillati</taxon>
        <taxon>Actinomycetota</taxon>
        <taxon>Actinomycetes</taxon>
        <taxon>Micromonosporales</taxon>
        <taxon>Micromonosporaceae</taxon>
        <taxon>Pilimelia</taxon>
    </lineage>
</organism>
<feature type="region of interest" description="Disordered" evidence="2">
    <location>
        <begin position="173"/>
        <end position="202"/>
    </location>
</feature>
<evidence type="ECO:0000256" key="1">
    <source>
        <dbReference type="ARBA" id="ARBA00022723"/>
    </source>
</evidence>
<feature type="transmembrane region" description="Helical" evidence="3">
    <location>
        <begin position="12"/>
        <end position="32"/>
    </location>
</feature>
<feature type="compositionally biased region" description="Low complexity" evidence="2">
    <location>
        <begin position="173"/>
        <end position="187"/>
    </location>
</feature>
<proteinExistence type="predicted"/>
<dbReference type="PANTHER" id="PTHR43048">
    <property type="entry name" value="METHYLMALONYL-COA EPIMERASE"/>
    <property type="match status" value="1"/>
</dbReference>
<keyword evidence="6" id="KW-1185">Reference proteome</keyword>
<dbReference type="Proteomes" id="UP000649739">
    <property type="component" value="Unassembled WGS sequence"/>
</dbReference>
<feature type="compositionally biased region" description="Low complexity" evidence="2">
    <location>
        <begin position="363"/>
        <end position="405"/>
    </location>
</feature>
<dbReference type="Pfam" id="PF00903">
    <property type="entry name" value="Glyoxalase"/>
    <property type="match status" value="1"/>
</dbReference>
<dbReference type="EMBL" id="BMQB01000001">
    <property type="protein sequence ID" value="GGJ74099.1"/>
    <property type="molecule type" value="Genomic_DNA"/>
</dbReference>
<gene>
    <name evidence="5" type="ORF">GCM10010123_00040</name>
</gene>
<dbReference type="InterPro" id="IPR037523">
    <property type="entry name" value="VOC_core"/>
</dbReference>
<evidence type="ECO:0000259" key="4">
    <source>
        <dbReference type="PROSITE" id="PS51819"/>
    </source>
</evidence>
<feature type="compositionally biased region" description="Basic and acidic residues" evidence="2">
    <location>
        <begin position="630"/>
        <end position="640"/>
    </location>
</feature>
<keyword evidence="3" id="KW-0812">Transmembrane</keyword>
<reference evidence="5" key="2">
    <citation type="submission" date="2020-09" db="EMBL/GenBank/DDBJ databases">
        <authorList>
            <person name="Sun Q."/>
            <person name="Ohkuma M."/>
        </authorList>
    </citation>
    <scope>NUCLEOTIDE SEQUENCE</scope>
    <source>
        <strain evidence="5">JCM 3090</strain>
    </source>
</reference>
<feature type="region of interest" description="Disordered" evidence="2">
    <location>
        <begin position="245"/>
        <end position="447"/>
    </location>
</feature>
<evidence type="ECO:0000313" key="5">
    <source>
        <dbReference type="EMBL" id="GGJ74099.1"/>
    </source>
</evidence>
<feature type="compositionally biased region" description="Low complexity" evidence="2">
    <location>
        <begin position="323"/>
        <end position="347"/>
    </location>
</feature>
<keyword evidence="3" id="KW-1133">Transmembrane helix</keyword>
<evidence type="ECO:0000313" key="6">
    <source>
        <dbReference type="Proteomes" id="UP000649739"/>
    </source>
</evidence>
<dbReference type="PROSITE" id="PS51819">
    <property type="entry name" value="VOC"/>
    <property type="match status" value="1"/>
</dbReference>
<protein>
    <recommendedName>
        <fullName evidence="4">VOC domain-containing protein</fullName>
    </recommendedName>
</protein>
<keyword evidence="3" id="KW-0472">Membrane</keyword>
<evidence type="ECO:0000256" key="3">
    <source>
        <dbReference type="SAM" id="Phobius"/>
    </source>
</evidence>
<accession>A0A8J3B5W5</accession>
<comment type="caution">
    <text evidence="5">The sequence shown here is derived from an EMBL/GenBank/DDBJ whole genome shotgun (WGS) entry which is preliminary data.</text>
</comment>
<dbReference type="PANTHER" id="PTHR43048:SF3">
    <property type="entry name" value="METHYLMALONYL-COA EPIMERASE, MITOCHONDRIAL"/>
    <property type="match status" value="1"/>
</dbReference>
<dbReference type="InterPro" id="IPR004360">
    <property type="entry name" value="Glyas_Fos-R_dOase_dom"/>
</dbReference>